<dbReference type="Pfam" id="PF04076">
    <property type="entry name" value="BOF"/>
    <property type="match status" value="1"/>
</dbReference>
<dbReference type="NCBIfam" id="NF033674">
    <property type="entry name" value="stress_OB_fold"/>
    <property type="match status" value="1"/>
</dbReference>
<dbReference type="SUPFAM" id="SSF101756">
    <property type="entry name" value="Hypothetical protein YgiW"/>
    <property type="match status" value="1"/>
</dbReference>
<dbReference type="PANTHER" id="PTHR36571:SF1">
    <property type="entry name" value="PROTEIN YGIW"/>
    <property type="match status" value="1"/>
</dbReference>
<proteinExistence type="predicted"/>
<keyword evidence="1" id="KW-0732">Signal</keyword>
<dbReference type="EMBL" id="JBHLSS010000145">
    <property type="protein sequence ID" value="MFC0712013.1"/>
    <property type="molecule type" value="Genomic_DNA"/>
</dbReference>
<evidence type="ECO:0000313" key="3">
    <source>
        <dbReference type="Proteomes" id="UP001589891"/>
    </source>
</evidence>
<dbReference type="Gene3D" id="2.40.50.200">
    <property type="entry name" value="Bacterial OB-fold"/>
    <property type="match status" value="1"/>
</dbReference>
<accession>A0ABV6SR45</accession>
<dbReference type="InterPro" id="IPR005220">
    <property type="entry name" value="CarO-like"/>
</dbReference>
<name>A0ABV6SR45_AZOPA</name>
<organism evidence="2 3">
    <name type="scientific">Azorhizophilus paspali</name>
    <name type="common">Azotobacter paspali</name>
    <dbReference type="NCBI Taxonomy" id="69963"/>
    <lineage>
        <taxon>Bacteria</taxon>
        <taxon>Pseudomonadati</taxon>
        <taxon>Pseudomonadota</taxon>
        <taxon>Gammaproteobacteria</taxon>
        <taxon>Pseudomonadales</taxon>
        <taxon>Pseudomonadaceae</taxon>
        <taxon>Azorhizophilus</taxon>
    </lineage>
</organism>
<dbReference type="InterPro" id="IPR036700">
    <property type="entry name" value="BOBF_sf"/>
</dbReference>
<gene>
    <name evidence="2" type="ORF">ACFFGX_21530</name>
</gene>
<sequence>MQLASLQWEYRTQPEKTPLPILLIASLIATGSSAAGYIGGRPGRHGTVSATREAADETPVTLEGRIVRQLKHEHYEFRERTGSIEVEIDDENWPATTIDEKRQVRLQGEVDRELFGCTIDVDFV</sequence>
<dbReference type="PANTHER" id="PTHR36571">
    <property type="entry name" value="PROTEIN YGIW"/>
    <property type="match status" value="1"/>
</dbReference>
<protein>
    <submittedName>
        <fullName evidence="2">NirD/YgiW/YdeI family stress tolerance protein</fullName>
    </submittedName>
</protein>
<comment type="caution">
    <text evidence="2">The sequence shown here is derived from an EMBL/GenBank/DDBJ whole genome shotgun (WGS) entry which is preliminary data.</text>
</comment>
<reference evidence="2 3" key="1">
    <citation type="submission" date="2024-09" db="EMBL/GenBank/DDBJ databases">
        <authorList>
            <person name="Sun Q."/>
            <person name="Mori K."/>
        </authorList>
    </citation>
    <scope>NUCLEOTIDE SEQUENCE [LARGE SCALE GENOMIC DNA]</scope>
    <source>
        <strain evidence="2 3">NCAIM B.01794</strain>
    </source>
</reference>
<dbReference type="RefSeq" id="WP_376949354.1">
    <property type="nucleotide sequence ID" value="NZ_JBHLSS010000145.1"/>
</dbReference>
<evidence type="ECO:0000256" key="1">
    <source>
        <dbReference type="ARBA" id="ARBA00022729"/>
    </source>
</evidence>
<dbReference type="Proteomes" id="UP001589891">
    <property type="component" value="Unassembled WGS sequence"/>
</dbReference>
<evidence type="ECO:0000313" key="2">
    <source>
        <dbReference type="EMBL" id="MFC0712013.1"/>
    </source>
</evidence>
<keyword evidence="3" id="KW-1185">Reference proteome</keyword>